<reference evidence="1 2" key="1">
    <citation type="submission" date="2019-03" db="EMBL/GenBank/DDBJ databases">
        <title>Genomic Encyclopedia of Type Strains, Phase IV (KMG-IV): sequencing the most valuable type-strain genomes for metagenomic binning, comparative biology and taxonomic classification.</title>
        <authorList>
            <person name="Goeker M."/>
        </authorList>
    </citation>
    <scope>NUCLEOTIDE SEQUENCE [LARGE SCALE GENOMIC DNA]</scope>
    <source>
        <strain evidence="1 2">DSM 11170</strain>
    </source>
</reference>
<accession>A0A4R2RPY7</accession>
<proteinExistence type="predicted"/>
<dbReference type="AlphaFoldDB" id="A0A4R2RPY7"/>
<keyword evidence="2" id="KW-1185">Reference proteome</keyword>
<dbReference type="Proteomes" id="UP000294813">
    <property type="component" value="Unassembled WGS sequence"/>
</dbReference>
<comment type="caution">
    <text evidence="1">The sequence shown here is derived from an EMBL/GenBank/DDBJ whole genome shotgun (WGS) entry which is preliminary data.</text>
</comment>
<dbReference type="EMBL" id="SLXT01000006">
    <property type="protein sequence ID" value="TCP65138.1"/>
    <property type="molecule type" value="Genomic_DNA"/>
</dbReference>
<evidence type="ECO:0000313" key="1">
    <source>
        <dbReference type="EMBL" id="TCP65138.1"/>
    </source>
</evidence>
<organism evidence="1 2">
    <name type="scientific">Heliophilum fasciatum</name>
    <dbReference type="NCBI Taxonomy" id="35700"/>
    <lineage>
        <taxon>Bacteria</taxon>
        <taxon>Bacillati</taxon>
        <taxon>Bacillota</taxon>
        <taxon>Clostridia</taxon>
        <taxon>Eubacteriales</taxon>
        <taxon>Heliobacteriaceae</taxon>
        <taxon>Heliophilum</taxon>
    </lineage>
</organism>
<evidence type="ECO:0000313" key="2">
    <source>
        <dbReference type="Proteomes" id="UP000294813"/>
    </source>
</evidence>
<protein>
    <recommendedName>
        <fullName evidence="3">DUF4276 family protein</fullName>
    </recommendedName>
</protein>
<gene>
    <name evidence="1" type="ORF">EDD73_10616</name>
</gene>
<evidence type="ECO:0008006" key="3">
    <source>
        <dbReference type="Google" id="ProtNLM"/>
    </source>
</evidence>
<sequence>MSRGIVIFVEGYSEMEFYAKLRDQIRSYIPQQRFKVDTLILKNLKGIGNYKTTIKRIFQEIIRQNPGVSFTVFLCYDTDVFEYSTKPIVNWSEVEKDLKAWGAKKIFHIKAKRSIEDWFLLDEGGILHYLNLSKGTKVSKNGGTKTIETLFKKGGKVYIKGSTRGFVDSLDIKLIMNNICPELKNLCKDLGVKCNDNNRKCT</sequence>
<name>A0A4R2RPY7_9FIRM</name>